<gene>
    <name evidence="2" type="ORF">M440DRAFT_114002</name>
</gene>
<protein>
    <recommendedName>
        <fullName evidence="4">Secreted protein</fullName>
    </recommendedName>
</protein>
<sequence>MRLKPLRWERELCMLLFILTGLQHCPYASSYDPSFPSLFALRQAQIYMLSLEVFSRRMGPNEQASTVGIWKGSACSDEPRMDINDTISNDSFMVFGPVPCSI</sequence>
<accession>A0A2T4BYJ2</accession>
<evidence type="ECO:0000313" key="2">
    <source>
        <dbReference type="EMBL" id="PTB74362.1"/>
    </source>
</evidence>
<reference evidence="2 3" key="1">
    <citation type="submission" date="2016-07" db="EMBL/GenBank/DDBJ databases">
        <title>Multiple horizontal gene transfer events from other fungi enriched the ability of initially mycotrophic Trichoderma (Ascomycota) to feed on dead plant biomass.</title>
        <authorList>
            <consortium name="DOE Joint Genome Institute"/>
            <person name="Aerts A."/>
            <person name="Atanasova L."/>
            <person name="Chenthamara K."/>
            <person name="Zhang J."/>
            <person name="Grujic M."/>
            <person name="Henrissat B."/>
            <person name="Kuo A."/>
            <person name="Salamov A."/>
            <person name="Lipzen A."/>
            <person name="Labutti K."/>
            <person name="Barry K."/>
            <person name="Miao Y."/>
            <person name="Rahimi M.J."/>
            <person name="Shen Q."/>
            <person name="Grigoriev I.V."/>
            <person name="Kubicek C.P."/>
            <person name="Druzhinina I.S."/>
        </authorList>
    </citation>
    <scope>NUCLEOTIDE SEQUENCE [LARGE SCALE GENOMIC DNA]</scope>
    <source>
        <strain evidence="2 3">ATCC 18648</strain>
    </source>
</reference>
<feature type="signal peptide" evidence="1">
    <location>
        <begin position="1"/>
        <end position="30"/>
    </location>
</feature>
<feature type="chain" id="PRO_5015406045" description="Secreted protein" evidence="1">
    <location>
        <begin position="31"/>
        <end position="102"/>
    </location>
</feature>
<keyword evidence="1" id="KW-0732">Signal</keyword>
<organism evidence="2 3">
    <name type="scientific">Trichoderma longibrachiatum ATCC 18648</name>
    <dbReference type="NCBI Taxonomy" id="983965"/>
    <lineage>
        <taxon>Eukaryota</taxon>
        <taxon>Fungi</taxon>
        <taxon>Dikarya</taxon>
        <taxon>Ascomycota</taxon>
        <taxon>Pezizomycotina</taxon>
        <taxon>Sordariomycetes</taxon>
        <taxon>Hypocreomycetidae</taxon>
        <taxon>Hypocreales</taxon>
        <taxon>Hypocreaceae</taxon>
        <taxon>Trichoderma</taxon>
    </lineage>
</organism>
<keyword evidence="3" id="KW-1185">Reference proteome</keyword>
<dbReference type="Proteomes" id="UP000240760">
    <property type="component" value="Unassembled WGS sequence"/>
</dbReference>
<name>A0A2T4BYJ2_TRILO</name>
<evidence type="ECO:0008006" key="4">
    <source>
        <dbReference type="Google" id="ProtNLM"/>
    </source>
</evidence>
<dbReference type="EMBL" id="KZ679136">
    <property type="protein sequence ID" value="PTB74362.1"/>
    <property type="molecule type" value="Genomic_DNA"/>
</dbReference>
<dbReference type="AlphaFoldDB" id="A0A2T4BYJ2"/>
<proteinExistence type="predicted"/>
<evidence type="ECO:0000256" key="1">
    <source>
        <dbReference type="SAM" id="SignalP"/>
    </source>
</evidence>
<evidence type="ECO:0000313" key="3">
    <source>
        <dbReference type="Proteomes" id="UP000240760"/>
    </source>
</evidence>